<dbReference type="PANTHER" id="PTHR44743:SF10">
    <property type="entry name" value="J DOMAIN-CONTAINING PROTEIN"/>
    <property type="match status" value="1"/>
</dbReference>
<evidence type="ECO:0000259" key="1">
    <source>
        <dbReference type="PROSITE" id="PS50076"/>
    </source>
</evidence>
<dbReference type="InterPro" id="IPR001623">
    <property type="entry name" value="DnaJ_domain"/>
</dbReference>
<dbReference type="Pfam" id="PF00226">
    <property type="entry name" value="DnaJ"/>
    <property type="match status" value="1"/>
</dbReference>
<dbReference type="Gene3D" id="1.10.287.110">
    <property type="entry name" value="DnaJ domain"/>
    <property type="match status" value="1"/>
</dbReference>
<sequence>MTGKEPWGDTEGYEGSRSYYSILGVAPGSSLEEIRRAFRKLAMRWHPDRWTRNPSLLGEAKRKFQQIQEAYEVLSDQRKRTLYDAGLYDQHDEADEGFCDFLQEMVSLMGQARREEKQYTMEDLQTMFMEMAQGFEFGPWPSEAMIFEDRKSTKRARCDLDLMPDAPHSHVSGFGMYKTSGRYCR</sequence>
<evidence type="ECO:0000313" key="2">
    <source>
        <dbReference type="Proteomes" id="UP000827889"/>
    </source>
</evidence>
<gene>
    <name evidence="3" type="primary">LOC115726641</name>
</gene>
<dbReference type="AlphaFoldDB" id="A0A8B8MQV0"/>
<keyword evidence="2" id="KW-1185">Reference proteome</keyword>
<dbReference type="PRINTS" id="PR00625">
    <property type="entry name" value="JDOMAIN"/>
</dbReference>
<organism evidence="2 3">
    <name type="scientific">Rhodamnia argentea</name>
    <dbReference type="NCBI Taxonomy" id="178133"/>
    <lineage>
        <taxon>Eukaryota</taxon>
        <taxon>Viridiplantae</taxon>
        <taxon>Streptophyta</taxon>
        <taxon>Embryophyta</taxon>
        <taxon>Tracheophyta</taxon>
        <taxon>Spermatophyta</taxon>
        <taxon>Magnoliopsida</taxon>
        <taxon>eudicotyledons</taxon>
        <taxon>Gunneridae</taxon>
        <taxon>Pentapetalae</taxon>
        <taxon>rosids</taxon>
        <taxon>malvids</taxon>
        <taxon>Myrtales</taxon>
        <taxon>Myrtaceae</taxon>
        <taxon>Myrtoideae</taxon>
        <taxon>Myrteae</taxon>
        <taxon>Australasian group</taxon>
        <taxon>Rhodamnia</taxon>
    </lineage>
</organism>
<dbReference type="CDD" id="cd06257">
    <property type="entry name" value="DnaJ"/>
    <property type="match status" value="1"/>
</dbReference>
<dbReference type="OrthoDB" id="10250354at2759"/>
<proteinExistence type="predicted"/>
<name>A0A8B8MQV0_9MYRT</name>
<protein>
    <submittedName>
        <fullName evidence="3">DnaJ homolog subfamily B member 3-like</fullName>
    </submittedName>
</protein>
<dbReference type="PANTHER" id="PTHR44743">
    <property type="entry name" value="PUTATIVE, EXPRESSED-RELATED"/>
    <property type="match status" value="1"/>
</dbReference>
<dbReference type="GeneID" id="115726641"/>
<evidence type="ECO:0000313" key="3">
    <source>
        <dbReference type="RefSeq" id="XP_030512468.1"/>
    </source>
</evidence>
<dbReference type="SMART" id="SM00271">
    <property type="entry name" value="DnaJ"/>
    <property type="match status" value="1"/>
</dbReference>
<accession>A0A8B8MQV0</accession>
<dbReference type="InterPro" id="IPR036869">
    <property type="entry name" value="J_dom_sf"/>
</dbReference>
<dbReference type="Proteomes" id="UP000827889">
    <property type="component" value="Chromosome 6"/>
</dbReference>
<dbReference type="KEGG" id="rarg:115726641"/>
<dbReference type="PROSITE" id="PS50076">
    <property type="entry name" value="DNAJ_2"/>
    <property type="match status" value="1"/>
</dbReference>
<dbReference type="SUPFAM" id="SSF46565">
    <property type="entry name" value="Chaperone J-domain"/>
    <property type="match status" value="1"/>
</dbReference>
<reference evidence="3" key="1">
    <citation type="submission" date="2025-08" db="UniProtKB">
        <authorList>
            <consortium name="RefSeq"/>
        </authorList>
    </citation>
    <scope>IDENTIFICATION</scope>
    <source>
        <tissue evidence="3">Leaf</tissue>
    </source>
</reference>
<dbReference type="RefSeq" id="XP_030512468.1">
    <property type="nucleotide sequence ID" value="XM_030656608.2"/>
</dbReference>
<dbReference type="PROSITE" id="PS00636">
    <property type="entry name" value="DNAJ_1"/>
    <property type="match status" value="1"/>
</dbReference>
<dbReference type="InterPro" id="IPR018253">
    <property type="entry name" value="DnaJ_domain_CS"/>
</dbReference>
<feature type="domain" description="J" evidence="1">
    <location>
        <begin position="18"/>
        <end position="87"/>
    </location>
</feature>